<dbReference type="PANTHER" id="PTHR45624">
    <property type="entry name" value="MITOCHONDRIAL BASIC AMINO ACIDS TRANSPORTER-RELATED"/>
    <property type="match status" value="1"/>
</dbReference>
<keyword evidence="7" id="KW-1133">Transmembrane helix</keyword>
<comment type="subcellular location">
    <subcellularLocation>
        <location evidence="1">Mitochondrion inner membrane</location>
        <topology evidence="1">Multi-pass membrane protein</topology>
    </subcellularLocation>
</comment>
<name>A0A091CMS2_FUKDA</name>
<feature type="repeat" description="Solcar" evidence="11">
    <location>
        <begin position="443"/>
        <end position="529"/>
    </location>
</feature>
<keyword evidence="5" id="KW-0677">Repeat</keyword>
<keyword evidence="9 11" id="KW-0472">Membrane</keyword>
<dbReference type="PROSITE" id="PS50920">
    <property type="entry name" value="SOLCAR"/>
    <property type="match status" value="3"/>
</dbReference>
<keyword evidence="4 11" id="KW-0812">Transmembrane</keyword>
<accession>A0A091CMS2</accession>
<dbReference type="InterPro" id="IPR023395">
    <property type="entry name" value="MCP_dom_sf"/>
</dbReference>
<evidence type="ECO:0000256" key="8">
    <source>
        <dbReference type="ARBA" id="ARBA00023128"/>
    </source>
</evidence>
<dbReference type="eggNOG" id="KOG0758">
    <property type="taxonomic scope" value="Eukaryota"/>
</dbReference>
<comment type="similarity">
    <text evidence="2 12">Belongs to the mitochondrial carrier (TC 2.A.29) family.</text>
</comment>
<keyword evidence="3 12" id="KW-0813">Transport</keyword>
<dbReference type="AlphaFoldDB" id="A0A091CMS2"/>
<evidence type="ECO:0000256" key="3">
    <source>
        <dbReference type="ARBA" id="ARBA00022448"/>
    </source>
</evidence>
<dbReference type="GO" id="GO:0022857">
    <property type="term" value="F:transmembrane transporter activity"/>
    <property type="evidence" value="ECO:0007669"/>
    <property type="project" value="TreeGrafter"/>
</dbReference>
<dbReference type="Gene3D" id="1.50.40.10">
    <property type="entry name" value="Mitochondrial carrier domain"/>
    <property type="match status" value="1"/>
</dbReference>
<dbReference type="GO" id="GO:0005743">
    <property type="term" value="C:mitochondrial inner membrane"/>
    <property type="evidence" value="ECO:0007669"/>
    <property type="project" value="UniProtKB-SubCell"/>
</dbReference>
<gene>
    <name evidence="14" type="ORF">H920_19391</name>
</gene>
<keyword evidence="15" id="KW-1185">Reference proteome</keyword>
<organism evidence="14 15">
    <name type="scientific">Fukomys damarensis</name>
    <name type="common">Damaraland mole rat</name>
    <name type="synonym">Cryptomys damarensis</name>
    <dbReference type="NCBI Taxonomy" id="885580"/>
    <lineage>
        <taxon>Eukaryota</taxon>
        <taxon>Metazoa</taxon>
        <taxon>Chordata</taxon>
        <taxon>Craniata</taxon>
        <taxon>Vertebrata</taxon>
        <taxon>Euteleostomi</taxon>
        <taxon>Mammalia</taxon>
        <taxon>Eutheria</taxon>
        <taxon>Euarchontoglires</taxon>
        <taxon>Glires</taxon>
        <taxon>Rodentia</taxon>
        <taxon>Hystricomorpha</taxon>
        <taxon>Bathyergidae</taxon>
        <taxon>Fukomys</taxon>
    </lineage>
</organism>
<evidence type="ECO:0000256" key="12">
    <source>
        <dbReference type="RuleBase" id="RU000488"/>
    </source>
</evidence>
<dbReference type="Proteomes" id="UP000028990">
    <property type="component" value="Unassembled WGS sequence"/>
</dbReference>
<dbReference type="FunFam" id="1.50.40.10:FF:000058">
    <property type="entry name" value="Solute carrier family 25 member 48"/>
    <property type="match status" value="1"/>
</dbReference>
<dbReference type="SUPFAM" id="SSF103506">
    <property type="entry name" value="Mitochondrial carrier"/>
    <property type="match status" value="1"/>
</dbReference>
<evidence type="ECO:0000313" key="15">
    <source>
        <dbReference type="Proteomes" id="UP000028990"/>
    </source>
</evidence>
<dbReference type="EMBL" id="KN125162">
    <property type="protein sequence ID" value="KFO19197.1"/>
    <property type="molecule type" value="Genomic_DNA"/>
</dbReference>
<sequence length="545" mass="59000">MSLESCAGESSASHSPSLLEEEDTGPLAPQPQNTRSTDKEPLGSLGLSHKAPVASECLPFFRTCEWLLAEEKALQTEIFVDQGGQRARQASFLEDLAPPSGFLPYYRSEKDILPCRILPGQGHGGSHDSLPSEKAQEDCCCKLTAKDGCPLENLPNKETFSARRDSHFSGSLGLAGNALQTLSQHHPDSEAEHPAPPAMSSFQLEDFAAGWIGGPEELEPVLIKRSCGADSQRGLRGAHTLRRPGTASVIVGHPLDTVKTRLQAGIGYRSTLSCIRRVYKRESVFGFFKGMSFPLASIAVYNSVVFGVFSNIRRFLGQHHCEEPEAGPRHSLSDLFLASMVAGVVSVGLGGPVDLIKIRLQMQTQPIREANLGLKSRALAFGEQPVYQGPVHCIVTIMRNEGLAGLYRGASAMMLRDIPGYCLYFIPYVFLSEWITPETHTGPSPCTMLLAGGVAGAISWGTATPMDVVKSRLQADGVYLNKYKGVLDCISQSYQQEGLKVSSWQACGVAWGGGSDMWGSNSKEGDREPEVLAVTTSRCHIRNFT</sequence>
<dbReference type="Pfam" id="PF00153">
    <property type="entry name" value="Mito_carr"/>
    <property type="match status" value="3"/>
</dbReference>
<proteinExistence type="inferred from homology"/>
<evidence type="ECO:0000256" key="10">
    <source>
        <dbReference type="ARBA" id="ARBA00070488"/>
    </source>
</evidence>
<evidence type="ECO:0000313" key="14">
    <source>
        <dbReference type="EMBL" id="KFO19197.1"/>
    </source>
</evidence>
<dbReference type="InterPro" id="IPR050567">
    <property type="entry name" value="Mitochondrial_Carrier"/>
</dbReference>
<keyword evidence="8" id="KW-0496">Mitochondrion</keyword>
<dbReference type="InterPro" id="IPR018108">
    <property type="entry name" value="MCP_transmembrane"/>
</dbReference>
<reference evidence="14 15" key="1">
    <citation type="submission" date="2013-11" db="EMBL/GenBank/DDBJ databases">
        <title>The Damaraland mole rat (Fukomys damarensis) genome and evolution of African mole rats.</title>
        <authorList>
            <person name="Gladyshev V.N."/>
            <person name="Fang X."/>
        </authorList>
    </citation>
    <scope>NUCLEOTIDE SEQUENCE [LARGE SCALE GENOMIC DNA]</scope>
    <source>
        <tissue evidence="14">Liver</tissue>
    </source>
</reference>
<evidence type="ECO:0000256" key="2">
    <source>
        <dbReference type="ARBA" id="ARBA00006375"/>
    </source>
</evidence>
<evidence type="ECO:0000256" key="4">
    <source>
        <dbReference type="ARBA" id="ARBA00022692"/>
    </source>
</evidence>
<evidence type="ECO:0000256" key="11">
    <source>
        <dbReference type="PROSITE-ProRule" id="PRU00282"/>
    </source>
</evidence>
<feature type="repeat" description="Solcar" evidence="11">
    <location>
        <begin position="330"/>
        <end position="434"/>
    </location>
</feature>
<evidence type="ECO:0000256" key="13">
    <source>
        <dbReference type="SAM" id="MobiDB-lite"/>
    </source>
</evidence>
<evidence type="ECO:0000256" key="7">
    <source>
        <dbReference type="ARBA" id="ARBA00022989"/>
    </source>
</evidence>
<dbReference type="STRING" id="885580.ENSFDAP00000004294"/>
<dbReference type="PANTHER" id="PTHR45624:SF7">
    <property type="entry name" value="SOLUTE CARRIER FAMILY 25 MEMBER 48"/>
    <property type="match status" value="1"/>
</dbReference>
<feature type="repeat" description="Solcar" evidence="11">
    <location>
        <begin position="232"/>
        <end position="315"/>
    </location>
</feature>
<keyword evidence="6" id="KW-0999">Mitochondrion inner membrane</keyword>
<evidence type="ECO:0000256" key="1">
    <source>
        <dbReference type="ARBA" id="ARBA00004448"/>
    </source>
</evidence>
<protein>
    <recommendedName>
        <fullName evidence="10">Solute carrier family 25 member 48</fullName>
    </recommendedName>
</protein>
<evidence type="ECO:0000256" key="9">
    <source>
        <dbReference type="ARBA" id="ARBA00023136"/>
    </source>
</evidence>
<evidence type="ECO:0000256" key="6">
    <source>
        <dbReference type="ARBA" id="ARBA00022792"/>
    </source>
</evidence>
<evidence type="ECO:0000256" key="5">
    <source>
        <dbReference type="ARBA" id="ARBA00022737"/>
    </source>
</evidence>
<feature type="region of interest" description="Disordered" evidence="13">
    <location>
        <begin position="1"/>
        <end position="45"/>
    </location>
</feature>